<dbReference type="InterPro" id="IPR008952">
    <property type="entry name" value="Tetraspanin_EC2_sf"/>
</dbReference>
<dbReference type="PANTHER" id="PTHR14191:SF3">
    <property type="entry name" value="NA(+)_H(+) EXCHANGE REGULATORY COFACTOR-LIKE PROTEIN NRFL-1"/>
    <property type="match status" value="1"/>
</dbReference>
<evidence type="ECO:0000256" key="7">
    <source>
        <dbReference type="ARBA" id="ARBA00023136"/>
    </source>
</evidence>
<dbReference type="Pfam" id="PF17820">
    <property type="entry name" value="PDZ_6"/>
    <property type="match status" value="2"/>
</dbReference>
<accession>A0ABP0FKI4</accession>
<dbReference type="InterPro" id="IPR051067">
    <property type="entry name" value="NHER"/>
</dbReference>
<feature type="region of interest" description="Disordered" evidence="8">
    <location>
        <begin position="1524"/>
        <end position="1562"/>
    </location>
</feature>
<reference evidence="11 12" key="1">
    <citation type="submission" date="2024-02" db="EMBL/GenBank/DDBJ databases">
        <authorList>
            <person name="Daric V."/>
            <person name="Darras S."/>
        </authorList>
    </citation>
    <scope>NUCLEOTIDE SEQUENCE [LARGE SCALE GENOMIC DNA]</scope>
</reference>
<dbReference type="InterPro" id="IPR018499">
    <property type="entry name" value="Tetraspanin/Peripherin"/>
</dbReference>
<dbReference type="CDD" id="cd03127">
    <property type="entry name" value="tetraspanin_LEL"/>
    <property type="match status" value="1"/>
</dbReference>
<dbReference type="Gene3D" id="2.30.42.10">
    <property type="match status" value="9"/>
</dbReference>
<feature type="compositionally biased region" description="Polar residues" evidence="8">
    <location>
        <begin position="1484"/>
        <end position="1494"/>
    </location>
</feature>
<feature type="transmembrane region" description="Helical" evidence="9">
    <location>
        <begin position="230"/>
        <end position="254"/>
    </location>
</feature>
<feature type="domain" description="PDZ" evidence="10">
    <location>
        <begin position="542"/>
        <end position="623"/>
    </location>
</feature>
<keyword evidence="12" id="KW-1185">Reference proteome</keyword>
<feature type="compositionally biased region" description="Basic residues" evidence="8">
    <location>
        <begin position="1375"/>
        <end position="1403"/>
    </location>
</feature>
<feature type="compositionally biased region" description="Polar residues" evidence="8">
    <location>
        <begin position="1286"/>
        <end position="1301"/>
    </location>
</feature>
<dbReference type="InterPro" id="IPR001478">
    <property type="entry name" value="PDZ"/>
</dbReference>
<feature type="region of interest" description="Disordered" evidence="8">
    <location>
        <begin position="1454"/>
        <end position="1501"/>
    </location>
</feature>
<dbReference type="Pfam" id="PF00595">
    <property type="entry name" value="PDZ"/>
    <property type="match status" value="6"/>
</dbReference>
<dbReference type="SUPFAM" id="SSF48652">
    <property type="entry name" value="Tetraspanin"/>
    <property type="match status" value="1"/>
</dbReference>
<feature type="transmembrane region" description="Helical" evidence="9">
    <location>
        <begin position="72"/>
        <end position="100"/>
    </location>
</feature>
<keyword evidence="3" id="KW-1003">Cell membrane</keyword>
<evidence type="ECO:0000256" key="8">
    <source>
        <dbReference type="SAM" id="MobiDB-lite"/>
    </source>
</evidence>
<keyword evidence="7 9" id="KW-0472">Membrane</keyword>
<comment type="subcellular location">
    <subcellularLocation>
        <location evidence="2">Cell membrane</location>
    </subcellularLocation>
    <subcellularLocation>
        <location evidence="1">Membrane</location>
        <topology evidence="1">Multi-pass membrane protein</topology>
    </subcellularLocation>
</comment>
<dbReference type="Gene3D" id="1.10.1450.10">
    <property type="entry name" value="Tetraspanin"/>
    <property type="match status" value="1"/>
</dbReference>
<dbReference type="CDD" id="cd06768">
    <property type="entry name" value="PDZ_NHERF-like"/>
    <property type="match status" value="7"/>
</dbReference>
<evidence type="ECO:0000256" key="4">
    <source>
        <dbReference type="ARBA" id="ARBA00022692"/>
    </source>
</evidence>
<evidence type="ECO:0000256" key="1">
    <source>
        <dbReference type="ARBA" id="ARBA00004141"/>
    </source>
</evidence>
<gene>
    <name evidence="11" type="ORF">CVLEPA_LOCUS9218</name>
</gene>
<comment type="caution">
    <text evidence="11">The sequence shown here is derived from an EMBL/GenBank/DDBJ whole genome shotgun (WGS) entry which is preliminary data.</text>
</comment>
<feature type="region of interest" description="Disordered" evidence="8">
    <location>
        <begin position="1590"/>
        <end position="1611"/>
    </location>
</feature>
<dbReference type="InterPro" id="IPR036034">
    <property type="entry name" value="PDZ_sf"/>
</dbReference>
<feature type="compositionally biased region" description="Polar residues" evidence="8">
    <location>
        <begin position="1594"/>
        <end position="1603"/>
    </location>
</feature>
<feature type="domain" description="PDZ" evidence="10">
    <location>
        <begin position="1022"/>
        <end position="1111"/>
    </location>
</feature>
<protein>
    <recommendedName>
        <fullName evidence="10">PDZ domain-containing protein</fullName>
    </recommendedName>
</protein>
<dbReference type="Proteomes" id="UP001642483">
    <property type="component" value="Unassembled WGS sequence"/>
</dbReference>
<evidence type="ECO:0000256" key="9">
    <source>
        <dbReference type="SAM" id="Phobius"/>
    </source>
</evidence>
<feature type="domain" description="PDZ" evidence="10">
    <location>
        <begin position="893"/>
        <end position="971"/>
    </location>
</feature>
<evidence type="ECO:0000259" key="10">
    <source>
        <dbReference type="PROSITE" id="PS50106"/>
    </source>
</evidence>
<evidence type="ECO:0000256" key="5">
    <source>
        <dbReference type="ARBA" id="ARBA00022737"/>
    </source>
</evidence>
<keyword evidence="5" id="KW-0677">Repeat</keyword>
<feature type="compositionally biased region" description="Basic and acidic residues" evidence="8">
    <location>
        <begin position="1365"/>
        <end position="1374"/>
    </location>
</feature>
<dbReference type="PANTHER" id="PTHR14191">
    <property type="entry name" value="PDZ DOMAIN CONTAINING PROTEIN"/>
    <property type="match status" value="1"/>
</dbReference>
<name>A0ABP0FKI4_CLALP</name>
<feature type="domain" description="PDZ" evidence="10">
    <location>
        <begin position="635"/>
        <end position="715"/>
    </location>
</feature>
<evidence type="ECO:0000313" key="11">
    <source>
        <dbReference type="EMBL" id="CAK8678945.1"/>
    </source>
</evidence>
<evidence type="ECO:0000313" key="12">
    <source>
        <dbReference type="Proteomes" id="UP001642483"/>
    </source>
</evidence>
<dbReference type="SUPFAM" id="SSF50156">
    <property type="entry name" value="PDZ domain-like"/>
    <property type="match status" value="9"/>
</dbReference>
<feature type="region of interest" description="Disordered" evidence="8">
    <location>
        <begin position="1339"/>
        <end position="1416"/>
    </location>
</feature>
<dbReference type="Pfam" id="PF00335">
    <property type="entry name" value="Tetraspanin"/>
    <property type="match status" value="1"/>
</dbReference>
<feature type="compositionally biased region" description="Basic and acidic residues" evidence="8">
    <location>
        <begin position="1339"/>
        <end position="1349"/>
    </location>
</feature>
<dbReference type="PROSITE" id="PS50106">
    <property type="entry name" value="PDZ"/>
    <property type="match status" value="8"/>
</dbReference>
<feature type="domain" description="PDZ" evidence="10">
    <location>
        <begin position="1217"/>
        <end position="1287"/>
    </location>
</feature>
<organism evidence="11 12">
    <name type="scientific">Clavelina lepadiformis</name>
    <name type="common">Light-bulb sea squirt</name>
    <name type="synonym">Ascidia lepadiformis</name>
    <dbReference type="NCBI Taxonomy" id="159417"/>
    <lineage>
        <taxon>Eukaryota</taxon>
        <taxon>Metazoa</taxon>
        <taxon>Chordata</taxon>
        <taxon>Tunicata</taxon>
        <taxon>Ascidiacea</taxon>
        <taxon>Aplousobranchia</taxon>
        <taxon>Clavelinidae</taxon>
        <taxon>Clavelina</taxon>
    </lineage>
</organism>
<dbReference type="SMART" id="SM00228">
    <property type="entry name" value="PDZ"/>
    <property type="match status" value="9"/>
</dbReference>
<dbReference type="InterPro" id="IPR041489">
    <property type="entry name" value="PDZ_6"/>
</dbReference>
<feature type="region of interest" description="Disordered" evidence="8">
    <location>
        <begin position="1286"/>
        <end position="1315"/>
    </location>
</feature>
<feature type="domain" description="PDZ" evidence="10">
    <location>
        <begin position="1119"/>
        <end position="1197"/>
    </location>
</feature>
<dbReference type="EMBL" id="CAWYQH010000057">
    <property type="protein sequence ID" value="CAK8678945.1"/>
    <property type="molecule type" value="Genomic_DNA"/>
</dbReference>
<evidence type="ECO:0000256" key="2">
    <source>
        <dbReference type="ARBA" id="ARBA00004236"/>
    </source>
</evidence>
<dbReference type="PRINTS" id="PR00259">
    <property type="entry name" value="TMFOUR"/>
</dbReference>
<feature type="domain" description="PDZ" evidence="10">
    <location>
        <begin position="416"/>
        <end position="496"/>
    </location>
</feature>
<feature type="domain" description="PDZ" evidence="10">
    <location>
        <begin position="800"/>
        <end position="881"/>
    </location>
</feature>
<sequence length="1653" mass="186113">MSKEESLEAMSKFHTVLGCCHPCTRTRIFGVISRTLMVIFNILLWFGACAIISVGIWLLFVDHATKTYFTTFEILNITLYIVLVTGILLLIVAFIGTFGANLKNEILITLSVISLLIFIIAEIIGLILLAQNNRRIRLEAEDWYKQAFLSYPTSDDKKQIVEHVQHALKCCGINRPTDFATMLANATLSRKLCYSGSTKTDYRVLVQTYTDGCKQKIDEQVNWLLTNWPIWFGTAMLFILELGCVIAGSTYLVYLLQGGRYDYDDETENEESGLIDSDAMSTRGYEDYGKTLPFVGDLPHPKIYRIVRKAGDNNFGFRVMFDEIRNCHVVVYVEPESCADFAGLSEGSQIIEINGLMAHSANSEEIEYKLAMADKDIRILVIDAITSALYEDRNVSINLRNVEGITQGELEYKPRLCKVSKQNSGFGFSLLYLEDRKGEYIEELVPRGSGEKAGLKIGDRIVEVNGVNIEKEKSREVVDRIRMSGSVVYLLVVDPKTDGFFRKKAVTISASLDVNYFSGRAGQNISTPKAKRKTKRDVKPRYCRLAKKSAEEFGLYVVIDNDRIGQVVRWVDCGGAADRAGLRIGDRIVEVNGKNVEYEPHQRLIESISRSRRGAHVIVVDEDYDRVYKRNKPRLCRMFKERDAFGFCVEYDRKKDGHYIEEVDPSGPAERAGLKVGDRVIQMNGVSVEQEAHEEMLLQLRGCENEVVLLVIDSKSSRHYKQLVEFKNTGMDEVDYDAISIPEQPVFVTKEDPESGYNSLRGPTLSIADSISMAETQSFTTFMSEKSVKPASITTGAPRQCTLRKTDEEEHGFFLAIDRDRNGQIIRRVVKGGPAELAGLMDGDRILCINGDRVEGVDHDEVVSRIRESGNVITFTVIDERSDQFGLQGRPFLFKVMKDRGGYGFYLWHDESGHFVQNVTISSPADKAGLRCGDRLIEINGVNVEDDTHEDVFYRIKACTNVVNILAVDAKTFFYCKKKGLDVCARKAESRFSGESNWKPVADAEKAATPKLKSPKKQVTHEVTLKKDKDEDGYGFHLAYSNSFMGEDDSAGGHVVHWVGKGGPADIAGIRDGDRIICVNEANVEEEDHEQVMVRIHANGQNTVKLLIEYEEDAQLPHDVEITKESGSFGFYLWFDENGHYMEDVTIGSTADRAGLKIRDRLIMVNGENVESKSHEDVVSMVRNSGEVVKLNVVSVKVEQAKEVAVPRTCEIVKKHGSYGFCIQEDSRGLYIEFVQASSAAEIAGLYMGDRLIEINGESVKMTSYNEAISKIMKSRSAVTLTVLSVKQNQSQPKRTTSNELKLNHDDNTSNQRSNINPIFHQLLGEEKIDYVVEKREYGKNKDNSRENQKSGTDLRAPVEENETQENKSVDLIKHTAKKSSNKSGNRKLKRSISNNKKKSKISSKKDTKPSLKTRYSKGEDNVAFVEEDKAMEDEETASEGHFLDFTLKKLQKTTTASRRPITQRPLPQNDLTSRFDVPRRKGVNQSKRNQNPVSAARRAPKFHLADSGTLRWKFEETDSRRPGQVMMRSYDPIKEKNEDDDDDKEEIKMEQTPSLPDEDKLMEEEKDLMMVTDEDFRVTEIKDISKVEEIKSAPSNDVSGQPNRPDASAADANVTNAAIKNQPPTDEIANKNDQTKVTVVSNDQKEAQEIIL</sequence>
<keyword evidence="6 9" id="KW-1133">Transmembrane helix</keyword>
<feature type="transmembrane region" description="Helical" evidence="9">
    <location>
        <begin position="106"/>
        <end position="129"/>
    </location>
</feature>
<proteinExistence type="predicted"/>
<evidence type="ECO:0000256" key="6">
    <source>
        <dbReference type="ARBA" id="ARBA00022989"/>
    </source>
</evidence>
<feature type="transmembrane region" description="Helical" evidence="9">
    <location>
        <begin position="38"/>
        <end position="60"/>
    </location>
</feature>
<evidence type="ECO:0000256" key="3">
    <source>
        <dbReference type="ARBA" id="ARBA00022475"/>
    </source>
</evidence>
<keyword evidence="4 9" id="KW-0812">Transmembrane</keyword>